<dbReference type="InterPro" id="IPR005151">
    <property type="entry name" value="Tail-specific_protease"/>
</dbReference>
<dbReference type="SUPFAM" id="SSF47090">
    <property type="entry name" value="PGBD-like"/>
    <property type="match status" value="1"/>
</dbReference>
<dbReference type="InterPro" id="IPR001478">
    <property type="entry name" value="PDZ"/>
</dbReference>
<protein>
    <submittedName>
        <fullName evidence="8">Carboxyl-terminal protease</fullName>
    </submittedName>
</protein>
<dbReference type="NCBIfam" id="TIGR00225">
    <property type="entry name" value="prc"/>
    <property type="match status" value="1"/>
</dbReference>
<dbReference type="InterPro" id="IPR036365">
    <property type="entry name" value="PGBD-like_sf"/>
</dbReference>
<proteinExistence type="inferred from homology"/>
<dbReference type="Gene3D" id="3.90.226.10">
    <property type="entry name" value="2-enoyl-CoA Hydratase, Chain A, domain 1"/>
    <property type="match status" value="1"/>
</dbReference>
<gene>
    <name evidence="8" type="ORF">FC34_GL000329</name>
</gene>
<dbReference type="SUPFAM" id="SSF52096">
    <property type="entry name" value="ClpP/crotonase"/>
    <property type="match status" value="1"/>
</dbReference>
<evidence type="ECO:0000256" key="5">
    <source>
        <dbReference type="RuleBase" id="RU004404"/>
    </source>
</evidence>
<dbReference type="PROSITE" id="PS50106">
    <property type="entry name" value="PDZ"/>
    <property type="match status" value="1"/>
</dbReference>
<dbReference type="GO" id="GO:0006508">
    <property type="term" value="P:proteolysis"/>
    <property type="evidence" value="ECO:0007669"/>
    <property type="project" value="UniProtKB-KW"/>
</dbReference>
<keyword evidence="3 5" id="KW-0378">Hydrolase</keyword>
<dbReference type="EMBL" id="AYZQ01000001">
    <property type="protein sequence ID" value="KRM72620.1"/>
    <property type="molecule type" value="Genomic_DNA"/>
</dbReference>
<dbReference type="PATRIC" id="fig|1423727.3.peg.332"/>
<keyword evidence="2 5" id="KW-0645">Protease</keyword>
<keyword evidence="6" id="KW-0472">Membrane</keyword>
<evidence type="ECO:0000256" key="6">
    <source>
        <dbReference type="SAM" id="Phobius"/>
    </source>
</evidence>
<organism evidence="8 9">
    <name type="scientific">Lacticaseibacillus brantae DSM 23927</name>
    <dbReference type="NCBI Taxonomy" id="1423727"/>
    <lineage>
        <taxon>Bacteria</taxon>
        <taxon>Bacillati</taxon>
        <taxon>Bacillota</taxon>
        <taxon>Bacilli</taxon>
        <taxon>Lactobacillales</taxon>
        <taxon>Lactobacillaceae</taxon>
        <taxon>Lacticaseibacillus</taxon>
    </lineage>
</organism>
<dbReference type="CDD" id="cd06782">
    <property type="entry name" value="cpPDZ_CPP-like"/>
    <property type="match status" value="1"/>
</dbReference>
<comment type="caution">
    <text evidence="8">The sequence shown here is derived from an EMBL/GenBank/DDBJ whole genome shotgun (WGS) entry which is preliminary data.</text>
</comment>
<dbReference type="Gene3D" id="2.30.42.10">
    <property type="match status" value="1"/>
</dbReference>
<dbReference type="Gene3D" id="1.10.101.10">
    <property type="entry name" value="PGBD-like superfamily/PGBD"/>
    <property type="match status" value="1"/>
</dbReference>
<dbReference type="SUPFAM" id="SSF50156">
    <property type="entry name" value="PDZ domain-like"/>
    <property type="match status" value="1"/>
</dbReference>
<comment type="similarity">
    <text evidence="1 5">Belongs to the peptidase S41A family.</text>
</comment>
<evidence type="ECO:0000256" key="4">
    <source>
        <dbReference type="ARBA" id="ARBA00022825"/>
    </source>
</evidence>
<dbReference type="Pfam" id="PF01471">
    <property type="entry name" value="PG_binding_1"/>
    <property type="match status" value="1"/>
</dbReference>
<name>A0A0R2BA69_9LACO</name>
<dbReference type="Pfam" id="PF22694">
    <property type="entry name" value="CtpB_N-like"/>
    <property type="match status" value="1"/>
</dbReference>
<keyword evidence="9" id="KW-1185">Reference proteome</keyword>
<evidence type="ECO:0000313" key="9">
    <source>
        <dbReference type="Proteomes" id="UP000051672"/>
    </source>
</evidence>
<dbReference type="Pfam" id="PF03572">
    <property type="entry name" value="Peptidase_S41"/>
    <property type="match status" value="1"/>
</dbReference>
<evidence type="ECO:0000256" key="1">
    <source>
        <dbReference type="ARBA" id="ARBA00009179"/>
    </source>
</evidence>
<dbReference type="GO" id="GO:0007165">
    <property type="term" value="P:signal transduction"/>
    <property type="evidence" value="ECO:0007669"/>
    <property type="project" value="TreeGrafter"/>
</dbReference>
<dbReference type="PANTHER" id="PTHR32060:SF30">
    <property type="entry name" value="CARBOXY-TERMINAL PROCESSING PROTEASE CTPA"/>
    <property type="match status" value="1"/>
</dbReference>
<dbReference type="InterPro" id="IPR055210">
    <property type="entry name" value="CtpA/B_N"/>
</dbReference>
<dbReference type="InterPro" id="IPR002477">
    <property type="entry name" value="Peptidoglycan-bd-like"/>
</dbReference>
<evidence type="ECO:0000256" key="3">
    <source>
        <dbReference type="ARBA" id="ARBA00022801"/>
    </source>
</evidence>
<feature type="domain" description="PDZ" evidence="7">
    <location>
        <begin position="106"/>
        <end position="162"/>
    </location>
</feature>
<dbReference type="SMART" id="SM00228">
    <property type="entry name" value="PDZ"/>
    <property type="match status" value="1"/>
</dbReference>
<dbReference type="InterPro" id="IPR004447">
    <property type="entry name" value="Peptidase_S41A"/>
</dbReference>
<dbReference type="CDD" id="cd07560">
    <property type="entry name" value="Peptidase_S41_CPP"/>
    <property type="match status" value="1"/>
</dbReference>
<accession>A0A0R2BA69</accession>
<dbReference type="PANTHER" id="PTHR32060">
    <property type="entry name" value="TAIL-SPECIFIC PROTEASE"/>
    <property type="match status" value="1"/>
</dbReference>
<dbReference type="InterPro" id="IPR036034">
    <property type="entry name" value="PDZ_sf"/>
</dbReference>
<dbReference type="InterPro" id="IPR029045">
    <property type="entry name" value="ClpP/crotonase-like_dom_sf"/>
</dbReference>
<evidence type="ECO:0000313" key="8">
    <source>
        <dbReference type="EMBL" id="KRM72620.1"/>
    </source>
</evidence>
<dbReference type="SMART" id="SM00245">
    <property type="entry name" value="TSPc"/>
    <property type="match status" value="1"/>
</dbReference>
<dbReference type="OrthoDB" id="9812068at2"/>
<dbReference type="Proteomes" id="UP000051672">
    <property type="component" value="Unassembled WGS sequence"/>
</dbReference>
<dbReference type="GO" id="GO:0008236">
    <property type="term" value="F:serine-type peptidase activity"/>
    <property type="evidence" value="ECO:0007669"/>
    <property type="project" value="UniProtKB-KW"/>
</dbReference>
<sequence length="474" mass="50340">MSEATPMTKIQVPLWLTSTAVVVALATGGVVGYAITSPQQSSDPNINKIVSTYEAINDGYYQKPDAKKLVNGAINGMVSSLDDPYSNLLQTDDKTSLDTTISASFGGIGAVLKNDQSKLLIDSVTADGAAKKAGLKPNDELVAINGKSTTGWSTSEAVAKIRGKVGTTVSVTIKRAGVNQTFKVKRQKITTETVAGTMDTKDKALGIIQISSFSEPTTDQLKATIKQLRKAGAKRFILDLRGNPGGLMPQALSIASMFLKNGQKIMTVEPRNGDSVTYRAGKDYDDGFKVTEPTAVLIDGQSASAAEITAAALNENRNILLIGEKSFGKGTVQNVNSLNETSELKLTVAKWLTPKGQWINHKGLMPTDKVPYPAAAKITMVTKASLKLGDTGTDVRSLQQMLAALKFNPGAVNGDYNETTASAVKAFQATNQLPTTGSADAQTLQILTTKLANQLHQDDPMINKARTVLSKESN</sequence>
<dbReference type="GO" id="GO:0030288">
    <property type="term" value="C:outer membrane-bounded periplasmic space"/>
    <property type="evidence" value="ECO:0007669"/>
    <property type="project" value="TreeGrafter"/>
</dbReference>
<keyword evidence="4 5" id="KW-0720">Serine protease</keyword>
<dbReference type="GO" id="GO:0004175">
    <property type="term" value="F:endopeptidase activity"/>
    <property type="evidence" value="ECO:0007669"/>
    <property type="project" value="TreeGrafter"/>
</dbReference>
<keyword evidence="6" id="KW-1133">Transmembrane helix</keyword>
<keyword evidence="6" id="KW-0812">Transmembrane</keyword>
<dbReference type="Pfam" id="PF00595">
    <property type="entry name" value="PDZ"/>
    <property type="match status" value="1"/>
</dbReference>
<evidence type="ECO:0000259" key="7">
    <source>
        <dbReference type="PROSITE" id="PS50106"/>
    </source>
</evidence>
<reference evidence="8 9" key="1">
    <citation type="journal article" date="2015" name="Genome Announc.">
        <title>Expanding the biotechnology potential of lactobacilli through comparative genomics of 213 strains and associated genera.</title>
        <authorList>
            <person name="Sun Z."/>
            <person name="Harris H.M."/>
            <person name="McCann A."/>
            <person name="Guo C."/>
            <person name="Argimon S."/>
            <person name="Zhang W."/>
            <person name="Yang X."/>
            <person name="Jeffery I.B."/>
            <person name="Cooney J.C."/>
            <person name="Kagawa T.F."/>
            <person name="Liu W."/>
            <person name="Song Y."/>
            <person name="Salvetti E."/>
            <person name="Wrobel A."/>
            <person name="Rasinkangas P."/>
            <person name="Parkhill J."/>
            <person name="Rea M.C."/>
            <person name="O'Sullivan O."/>
            <person name="Ritari J."/>
            <person name="Douillard F.P."/>
            <person name="Paul Ross R."/>
            <person name="Yang R."/>
            <person name="Briner A.E."/>
            <person name="Felis G.E."/>
            <person name="de Vos W.M."/>
            <person name="Barrangou R."/>
            <person name="Klaenhammer T.R."/>
            <person name="Caufield P.W."/>
            <person name="Cui Y."/>
            <person name="Zhang H."/>
            <person name="O'Toole P.W."/>
        </authorList>
    </citation>
    <scope>NUCLEOTIDE SEQUENCE [LARGE SCALE GENOMIC DNA]</scope>
    <source>
        <strain evidence="8 9">DSM 23927</strain>
    </source>
</reference>
<dbReference type="Gene3D" id="3.30.750.44">
    <property type="match status" value="1"/>
</dbReference>
<feature type="transmembrane region" description="Helical" evidence="6">
    <location>
        <begin position="12"/>
        <end position="35"/>
    </location>
</feature>
<dbReference type="InterPro" id="IPR036366">
    <property type="entry name" value="PGBDSf"/>
</dbReference>
<dbReference type="AlphaFoldDB" id="A0A0R2BA69"/>
<dbReference type="STRING" id="1423727.FC34_GL000329"/>
<evidence type="ECO:0000256" key="2">
    <source>
        <dbReference type="ARBA" id="ARBA00022670"/>
    </source>
</evidence>